<evidence type="ECO:0000313" key="2">
    <source>
        <dbReference type="Proteomes" id="UP001239111"/>
    </source>
</evidence>
<keyword evidence="2" id="KW-1185">Reference proteome</keyword>
<dbReference type="EMBL" id="CM056742">
    <property type="protein sequence ID" value="KAJ8676469.1"/>
    <property type="molecule type" value="Genomic_DNA"/>
</dbReference>
<sequence length="169" mass="17496">MWTSIVRALKQAPPQSGCPIYGPHRGIKPRHSGPKPSPLAVPPCTGALLRERGSGARNSLLTHRPRKRKPRGRVGSTPPTTNTTSASSSRTVGLPTHGVSRTIAPSSAGAHLQPQSTHDIDVLNAFVSSSEPAVLAINSRATGYAAAPTFADLDESASLAGSATPAKEL</sequence>
<accession>A0ACC2NZE8</accession>
<comment type="caution">
    <text evidence="1">The sequence shown here is derived from an EMBL/GenBank/DDBJ whole genome shotgun (WGS) entry which is preliminary data.</text>
</comment>
<proteinExistence type="predicted"/>
<dbReference type="Proteomes" id="UP001239111">
    <property type="component" value="Chromosome 2"/>
</dbReference>
<reference evidence="1" key="1">
    <citation type="submission" date="2023-04" db="EMBL/GenBank/DDBJ databases">
        <title>A chromosome-level genome assembly of the parasitoid wasp Eretmocerus hayati.</title>
        <authorList>
            <person name="Zhong Y."/>
            <person name="Liu S."/>
            <person name="Liu Y."/>
        </authorList>
    </citation>
    <scope>NUCLEOTIDE SEQUENCE</scope>
    <source>
        <strain evidence="1">ZJU_SS_LIU_2023</strain>
    </source>
</reference>
<organism evidence="1 2">
    <name type="scientific">Eretmocerus hayati</name>
    <dbReference type="NCBI Taxonomy" id="131215"/>
    <lineage>
        <taxon>Eukaryota</taxon>
        <taxon>Metazoa</taxon>
        <taxon>Ecdysozoa</taxon>
        <taxon>Arthropoda</taxon>
        <taxon>Hexapoda</taxon>
        <taxon>Insecta</taxon>
        <taxon>Pterygota</taxon>
        <taxon>Neoptera</taxon>
        <taxon>Endopterygota</taxon>
        <taxon>Hymenoptera</taxon>
        <taxon>Apocrita</taxon>
        <taxon>Proctotrupomorpha</taxon>
        <taxon>Chalcidoidea</taxon>
        <taxon>Aphelinidae</taxon>
        <taxon>Aphelininae</taxon>
        <taxon>Eretmocerus</taxon>
    </lineage>
</organism>
<gene>
    <name evidence="1" type="ORF">QAD02_012256</name>
</gene>
<evidence type="ECO:0000313" key="1">
    <source>
        <dbReference type="EMBL" id="KAJ8676469.1"/>
    </source>
</evidence>
<protein>
    <submittedName>
        <fullName evidence="1">Uncharacterized protein</fullName>
    </submittedName>
</protein>
<name>A0ACC2NZE8_9HYME</name>